<reference evidence="2" key="2">
    <citation type="submission" date="2015-01" db="EMBL/GenBank/DDBJ databases">
        <title>Evolutionary Origins and Diversification of the Mycorrhizal Mutualists.</title>
        <authorList>
            <consortium name="DOE Joint Genome Institute"/>
            <consortium name="Mycorrhizal Genomics Consortium"/>
            <person name="Kohler A."/>
            <person name="Kuo A."/>
            <person name="Nagy L.G."/>
            <person name="Floudas D."/>
            <person name="Copeland A."/>
            <person name="Barry K.W."/>
            <person name="Cichocki N."/>
            <person name="Veneault-Fourrey C."/>
            <person name="LaButti K."/>
            <person name="Lindquist E.A."/>
            <person name="Lipzen A."/>
            <person name="Lundell T."/>
            <person name="Morin E."/>
            <person name="Murat C."/>
            <person name="Riley R."/>
            <person name="Ohm R."/>
            <person name="Sun H."/>
            <person name="Tunlid A."/>
            <person name="Henrissat B."/>
            <person name="Grigoriev I.V."/>
            <person name="Hibbett D.S."/>
            <person name="Martin F."/>
        </authorList>
    </citation>
    <scope>NUCLEOTIDE SEQUENCE [LARGE SCALE GENOMIC DNA]</scope>
    <source>
        <strain evidence="2">Foug A</strain>
    </source>
</reference>
<protein>
    <submittedName>
        <fullName evidence="1">Uncharacterized protein</fullName>
    </submittedName>
</protein>
<dbReference type="OrthoDB" id="3267051at2759"/>
<organism evidence="1 2">
    <name type="scientific">Scleroderma citrinum Foug A</name>
    <dbReference type="NCBI Taxonomy" id="1036808"/>
    <lineage>
        <taxon>Eukaryota</taxon>
        <taxon>Fungi</taxon>
        <taxon>Dikarya</taxon>
        <taxon>Basidiomycota</taxon>
        <taxon>Agaricomycotina</taxon>
        <taxon>Agaricomycetes</taxon>
        <taxon>Agaricomycetidae</taxon>
        <taxon>Boletales</taxon>
        <taxon>Sclerodermatineae</taxon>
        <taxon>Sclerodermataceae</taxon>
        <taxon>Scleroderma</taxon>
    </lineage>
</organism>
<dbReference type="Proteomes" id="UP000053989">
    <property type="component" value="Unassembled WGS sequence"/>
</dbReference>
<evidence type="ECO:0000313" key="1">
    <source>
        <dbReference type="EMBL" id="KIM60238.1"/>
    </source>
</evidence>
<keyword evidence="2" id="KW-1185">Reference proteome</keyword>
<evidence type="ECO:0000313" key="2">
    <source>
        <dbReference type="Proteomes" id="UP000053989"/>
    </source>
</evidence>
<name>A0A0C2ZES8_9AGAM</name>
<dbReference type="EMBL" id="KN822064">
    <property type="protein sequence ID" value="KIM60238.1"/>
    <property type="molecule type" value="Genomic_DNA"/>
</dbReference>
<sequence length="70" mass="7709">MSTHCGSSSFTAKLAKENPPIAHTIALKFKNVRGLGSCVCFARNRQAEHQREEATNNSKFECSTGQCQIH</sequence>
<gene>
    <name evidence="1" type="ORF">SCLCIDRAFT_1217005</name>
</gene>
<accession>A0A0C2ZES8</accession>
<dbReference type="AlphaFoldDB" id="A0A0C2ZES8"/>
<reference evidence="1 2" key="1">
    <citation type="submission" date="2014-04" db="EMBL/GenBank/DDBJ databases">
        <authorList>
            <consortium name="DOE Joint Genome Institute"/>
            <person name="Kuo A."/>
            <person name="Kohler A."/>
            <person name="Nagy L.G."/>
            <person name="Floudas D."/>
            <person name="Copeland A."/>
            <person name="Barry K.W."/>
            <person name="Cichocki N."/>
            <person name="Veneault-Fourrey C."/>
            <person name="LaButti K."/>
            <person name="Lindquist E.A."/>
            <person name="Lipzen A."/>
            <person name="Lundell T."/>
            <person name="Morin E."/>
            <person name="Murat C."/>
            <person name="Sun H."/>
            <person name="Tunlid A."/>
            <person name="Henrissat B."/>
            <person name="Grigoriev I.V."/>
            <person name="Hibbett D.S."/>
            <person name="Martin F."/>
            <person name="Nordberg H.P."/>
            <person name="Cantor M.N."/>
            <person name="Hua S.X."/>
        </authorList>
    </citation>
    <scope>NUCLEOTIDE SEQUENCE [LARGE SCALE GENOMIC DNA]</scope>
    <source>
        <strain evidence="1 2">Foug A</strain>
    </source>
</reference>
<proteinExistence type="predicted"/>
<dbReference type="InParanoid" id="A0A0C2ZES8"/>
<dbReference type="HOGENOM" id="CLU_2759309_0_0_1"/>